<feature type="compositionally biased region" description="Basic and acidic residues" evidence="7">
    <location>
        <begin position="192"/>
        <end position="208"/>
    </location>
</feature>
<dbReference type="SMART" id="SM00490">
    <property type="entry name" value="HELICc"/>
    <property type="match status" value="1"/>
</dbReference>
<dbReference type="EC" id="3.6.4.13" evidence="6"/>
<name>A0AAJ0HFV4_9PEZI</name>
<comment type="similarity">
    <text evidence="6">Belongs to the DEAD box helicase family.</text>
</comment>
<keyword evidence="3 6" id="KW-0347">Helicase</keyword>
<evidence type="ECO:0000313" key="11">
    <source>
        <dbReference type="Proteomes" id="UP001275084"/>
    </source>
</evidence>
<evidence type="ECO:0000256" key="6">
    <source>
        <dbReference type="RuleBase" id="RU365068"/>
    </source>
</evidence>
<protein>
    <recommendedName>
        <fullName evidence="6">ATP-dependent RNA helicase</fullName>
        <ecNumber evidence="6">3.6.4.13</ecNumber>
    </recommendedName>
</protein>
<dbReference type="InterPro" id="IPR001650">
    <property type="entry name" value="Helicase_C-like"/>
</dbReference>
<organism evidence="10 11">
    <name type="scientific">Lasiosphaeria hispida</name>
    <dbReference type="NCBI Taxonomy" id="260671"/>
    <lineage>
        <taxon>Eukaryota</taxon>
        <taxon>Fungi</taxon>
        <taxon>Dikarya</taxon>
        <taxon>Ascomycota</taxon>
        <taxon>Pezizomycotina</taxon>
        <taxon>Sordariomycetes</taxon>
        <taxon>Sordariomycetidae</taxon>
        <taxon>Sordariales</taxon>
        <taxon>Lasiosphaeriaceae</taxon>
        <taxon>Lasiosphaeria</taxon>
    </lineage>
</organism>
<dbReference type="Proteomes" id="UP001275084">
    <property type="component" value="Unassembled WGS sequence"/>
</dbReference>
<dbReference type="PROSITE" id="PS51194">
    <property type="entry name" value="HELICASE_CTER"/>
    <property type="match status" value="1"/>
</dbReference>
<evidence type="ECO:0000256" key="4">
    <source>
        <dbReference type="ARBA" id="ARBA00022840"/>
    </source>
</evidence>
<evidence type="ECO:0000259" key="8">
    <source>
        <dbReference type="PROSITE" id="PS51192"/>
    </source>
</evidence>
<feature type="domain" description="Helicase C-terminal" evidence="9">
    <location>
        <begin position="527"/>
        <end position="690"/>
    </location>
</feature>
<reference evidence="10" key="1">
    <citation type="journal article" date="2023" name="Mol. Phylogenet. Evol.">
        <title>Genome-scale phylogeny and comparative genomics of the fungal order Sordariales.</title>
        <authorList>
            <person name="Hensen N."/>
            <person name="Bonometti L."/>
            <person name="Westerberg I."/>
            <person name="Brannstrom I.O."/>
            <person name="Guillou S."/>
            <person name="Cros-Aarteil S."/>
            <person name="Calhoun S."/>
            <person name="Haridas S."/>
            <person name="Kuo A."/>
            <person name="Mondo S."/>
            <person name="Pangilinan J."/>
            <person name="Riley R."/>
            <person name="LaButti K."/>
            <person name="Andreopoulos B."/>
            <person name="Lipzen A."/>
            <person name="Chen C."/>
            <person name="Yan M."/>
            <person name="Daum C."/>
            <person name="Ng V."/>
            <person name="Clum A."/>
            <person name="Steindorff A."/>
            <person name="Ohm R.A."/>
            <person name="Martin F."/>
            <person name="Silar P."/>
            <person name="Natvig D.O."/>
            <person name="Lalanne C."/>
            <person name="Gautier V."/>
            <person name="Ament-Velasquez S.L."/>
            <person name="Kruys A."/>
            <person name="Hutchinson M.I."/>
            <person name="Powell A.J."/>
            <person name="Barry K."/>
            <person name="Miller A.N."/>
            <person name="Grigoriev I.V."/>
            <person name="Debuchy R."/>
            <person name="Gladieux P."/>
            <person name="Hiltunen Thoren M."/>
            <person name="Johannesson H."/>
        </authorList>
    </citation>
    <scope>NUCLEOTIDE SEQUENCE</scope>
    <source>
        <strain evidence="10">CBS 955.72</strain>
    </source>
</reference>
<evidence type="ECO:0000259" key="9">
    <source>
        <dbReference type="PROSITE" id="PS51194"/>
    </source>
</evidence>
<dbReference type="InterPro" id="IPR014001">
    <property type="entry name" value="Helicase_ATP-bd"/>
</dbReference>
<feature type="domain" description="Helicase ATP-binding" evidence="8">
    <location>
        <begin position="272"/>
        <end position="478"/>
    </location>
</feature>
<keyword evidence="11" id="KW-1185">Reference proteome</keyword>
<keyword evidence="5 6" id="KW-0694">RNA-binding</keyword>
<comment type="caution">
    <text evidence="10">The sequence shown here is derived from an EMBL/GenBank/DDBJ whole genome shotgun (WGS) entry which is preliminary data.</text>
</comment>
<sequence length="835" mass="91715">MKPDNKRKHSKGAGGQAKRRKTQADAKPKKPVSVENLGWQTVDVPEMYDDAEGFYGLEVVEGVDIVREGDKVQFIAAVKDDPTKEAEESEEFVGFDDDSPEAAEDSAETSTEKSAEKPAEKSTKKSAEKSAKKPTEKPTEKKPTEQSEKKPTEQPTEKDSLPASKPLAPKILSKQDQNKKKLKDKKKNQKKAFKDALKDVPETPKETASEEDGEDAELEPDLFSKLDDLPEPEDDTGIDMSQWEPLNLSGDMISSISRLKFAVPSAIQSRAIPEIMEGHDVIGKAATGSGKTLAFGIPIVEKWLARRAAATKGDDALHHPIALILSPTRELAVQICDHLKKLCSGLPVGPYVCSVTGGLSLQKQQRQLEKADIIVGTPGRMWELVSTSTTTLKGLKKIDFLVVDEADRILKDGSFKEAEDIFKALDRGAATNERTEEDPEPEQAEVDGRNRQTLVFSATFHKGLQQKLAGKGRVNLMGEGESLEYLLQKLNFREERPKFLDANPISQMAENLREGLLLCGDMEKDLYLYAVLLLQSSRRALVFTNSINSVRRITPLLQNLGLPAFPLHSDMIQKARLRSIERFKSSEAQPGQPANQNKTNRASGILIATDVAARGLDIPGIDLVVHYHVPRTADDYVHRSGRTARANSSGVSILLCGPKEAIPTQRLVAKVHAAAETRARKASLSITKTRKGDVVHTIDIDRKLVSRLRERVVLAKKLTDATLAKEKGNKDDNWIKKAADELGVEYDSEDLEEAGAWSGRGSGRKAKEKESREVTKAEMGQLRAALRDLLSRRINTGVSELYLSAPGGVDADELLRNGTGGQFLGKVDSLGLEDL</sequence>
<comment type="catalytic activity">
    <reaction evidence="6">
        <text>ATP + H2O = ADP + phosphate + H(+)</text>
        <dbReference type="Rhea" id="RHEA:13065"/>
        <dbReference type="ChEBI" id="CHEBI:15377"/>
        <dbReference type="ChEBI" id="CHEBI:15378"/>
        <dbReference type="ChEBI" id="CHEBI:30616"/>
        <dbReference type="ChEBI" id="CHEBI:43474"/>
        <dbReference type="ChEBI" id="CHEBI:456216"/>
        <dbReference type="EC" id="3.6.4.13"/>
    </reaction>
</comment>
<keyword evidence="1 6" id="KW-0547">Nucleotide-binding</keyword>
<evidence type="ECO:0000313" key="10">
    <source>
        <dbReference type="EMBL" id="KAK3350067.1"/>
    </source>
</evidence>
<feature type="compositionally biased region" description="Basic residues" evidence="7">
    <location>
        <begin position="180"/>
        <end position="191"/>
    </location>
</feature>
<dbReference type="PANTHER" id="PTHR24031">
    <property type="entry name" value="RNA HELICASE"/>
    <property type="match status" value="1"/>
</dbReference>
<feature type="compositionally biased region" description="Acidic residues" evidence="7">
    <location>
        <begin position="435"/>
        <end position="445"/>
    </location>
</feature>
<feature type="region of interest" description="Disordered" evidence="7">
    <location>
        <begin position="427"/>
        <end position="447"/>
    </location>
</feature>
<dbReference type="SUPFAM" id="SSF52540">
    <property type="entry name" value="P-loop containing nucleoside triphosphate hydrolases"/>
    <property type="match status" value="2"/>
</dbReference>
<feature type="compositionally biased region" description="Basic and acidic residues" evidence="7">
    <location>
        <begin position="110"/>
        <end position="160"/>
    </location>
</feature>
<gene>
    <name evidence="10" type="ORF">B0T25DRAFT_520140</name>
</gene>
<evidence type="ECO:0000256" key="2">
    <source>
        <dbReference type="ARBA" id="ARBA00022801"/>
    </source>
</evidence>
<dbReference type="AlphaFoldDB" id="A0AAJ0HFV4"/>
<feature type="compositionally biased region" description="Basic residues" evidence="7">
    <location>
        <begin position="1"/>
        <end position="21"/>
    </location>
</feature>
<dbReference type="InterPro" id="IPR000629">
    <property type="entry name" value="RNA-helicase_DEAD-box_CS"/>
</dbReference>
<feature type="region of interest" description="Disordered" evidence="7">
    <location>
        <begin position="77"/>
        <end position="218"/>
    </location>
</feature>
<dbReference type="CDD" id="cd18787">
    <property type="entry name" value="SF2_C_DEAD"/>
    <property type="match status" value="1"/>
</dbReference>
<dbReference type="SMART" id="SM00487">
    <property type="entry name" value="DEXDc"/>
    <property type="match status" value="1"/>
</dbReference>
<evidence type="ECO:0000256" key="1">
    <source>
        <dbReference type="ARBA" id="ARBA00022741"/>
    </source>
</evidence>
<accession>A0AAJ0HFV4</accession>
<dbReference type="PROSITE" id="PS51192">
    <property type="entry name" value="HELICASE_ATP_BIND_1"/>
    <property type="match status" value="1"/>
</dbReference>
<keyword evidence="4 6" id="KW-0067">ATP-binding</keyword>
<dbReference type="EMBL" id="JAUIQD010000005">
    <property type="protein sequence ID" value="KAK3350067.1"/>
    <property type="molecule type" value="Genomic_DNA"/>
</dbReference>
<comment type="domain">
    <text evidence="6">The Q motif is unique to and characteristic of the DEAD box family of RNA helicases and controls ATP binding and hydrolysis.</text>
</comment>
<dbReference type="GO" id="GO:0005524">
    <property type="term" value="F:ATP binding"/>
    <property type="evidence" value="ECO:0007669"/>
    <property type="project" value="UniProtKB-UniRule"/>
</dbReference>
<dbReference type="GO" id="GO:0016787">
    <property type="term" value="F:hydrolase activity"/>
    <property type="evidence" value="ECO:0007669"/>
    <property type="project" value="UniProtKB-KW"/>
</dbReference>
<dbReference type="PROSITE" id="PS00039">
    <property type="entry name" value="DEAD_ATP_HELICASE"/>
    <property type="match status" value="1"/>
</dbReference>
<dbReference type="GO" id="GO:0003723">
    <property type="term" value="F:RNA binding"/>
    <property type="evidence" value="ECO:0007669"/>
    <property type="project" value="UniProtKB-UniRule"/>
</dbReference>
<dbReference type="Gene3D" id="3.40.50.300">
    <property type="entry name" value="P-loop containing nucleotide triphosphate hydrolases"/>
    <property type="match status" value="2"/>
</dbReference>
<evidence type="ECO:0000256" key="3">
    <source>
        <dbReference type="ARBA" id="ARBA00022806"/>
    </source>
</evidence>
<proteinExistence type="inferred from homology"/>
<feature type="region of interest" description="Disordered" evidence="7">
    <location>
        <begin position="755"/>
        <end position="776"/>
    </location>
</feature>
<feature type="compositionally biased region" description="Acidic residues" evidence="7">
    <location>
        <begin position="87"/>
        <end position="107"/>
    </location>
</feature>
<dbReference type="InterPro" id="IPR011545">
    <property type="entry name" value="DEAD/DEAH_box_helicase_dom"/>
</dbReference>
<reference evidence="10" key="2">
    <citation type="submission" date="2023-06" db="EMBL/GenBank/DDBJ databases">
        <authorList>
            <consortium name="Lawrence Berkeley National Laboratory"/>
            <person name="Haridas S."/>
            <person name="Hensen N."/>
            <person name="Bonometti L."/>
            <person name="Westerberg I."/>
            <person name="Brannstrom I.O."/>
            <person name="Guillou S."/>
            <person name="Cros-Aarteil S."/>
            <person name="Calhoun S."/>
            <person name="Kuo A."/>
            <person name="Mondo S."/>
            <person name="Pangilinan J."/>
            <person name="Riley R."/>
            <person name="Labutti K."/>
            <person name="Andreopoulos B."/>
            <person name="Lipzen A."/>
            <person name="Chen C."/>
            <person name="Yanf M."/>
            <person name="Daum C."/>
            <person name="Ng V."/>
            <person name="Clum A."/>
            <person name="Steindorff A."/>
            <person name="Ohm R."/>
            <person name="Martin F."/>
            <person name="Silar P."/>
            <person name="Natvig D."/>
            <person name="Lalanne C."/>
            <person name="Gautier V."/>
            <person name="Ament-Velasquez S.L."/>
            <person name="Kruys A."/>
            <person name="Hutchinson M.I."/>
            <person name="Powell A.J."/>
            <person name="Barry K."/>
            <person name="Miller A.N."/>
            <person name="Grigoriev I.V."/>
            <person name="Debuchy R."/>
            <person name="Gladieux P."/>
            <person name="Thoren M.H."/>
            <person name="Johannesson H."/>
        </authorList>
    </citation>
    <scope>NUCLEOTIDE SEQUENCE</scope>
    <source>
        <strain evidence="10">CBS 955.72</strain>
    </source>
</reference>
<dbReference type="Pfam" id="PF00271">
    <property type="entry name" value="Helicase_C"/>
    <property type="match status" value="1"/>
</dbReference>
<dbReference type="Pfam" id="PF00270">
    <property type="entry name" value="DEAD"/>
    <property type="match status" value="1"/>
</dbReference>
<dbReference type="InterPro" id="IPR027417">
    <property type="entry name" value="P-loop_NTPase"/>
</dbReference>
<feature type="compositionally biased region" description="Basic and acidic residues" evidence="7">
    <location>
        <begin position="765"/>
        <end position="776"/>
    </location>
</feature>
<dbReference type="GO" id="GO:0003724">
    <property type="term" value="F:RNA helicase activity"/>
    <property type="evidence" value="ECO:0007669"/>
    <property type="project" value="UniProtKB-EC"/>
</dbReference>
<keyword evidence="2 6" id="KW-0378">Hydrolase</keyword>
<feature type="region of interest" description="Disordered" evidence="7">
    <location>
        <begin position="1"/>
        <end position="37"/>
    </location>
</feature>
<evidence type="ECO:0000256" key="7">
    <source>
        <dbReference type="SAM" id="MobiDB-lite"/>
    </source>
</evidence>
<comment type="function">
    <text evidence="6">RNA helicase.</text>
</comment>
<evidence type="ECO:0000256" key="5">
    <source>
        <dbReference type="ARBA" id="ARBA00022884"/>
    </source>
</evidence>
<feature type="compositionally biased region" description="Acidic residues" evidence="7">
    <location>
        <begin position="209"/>
        <end position="218"/>
    </location>
</feature>